<dbReference type="Proteomes" id="UP000077266">
    <property type="component" value="Unassembled WGS sequence"/>
</dbReference>
<name>A0A166A871_EXIGL</name>
<sequence length="187" mass="20824">MTTATLTLSSVGDIVAVVQLAWQLRQSLADAATASSEIQALVDDIDSFKRALESARVLLEETADVPQSVHNGVTHTMNVCAGLLRHAEAKILMRRKEMVSAHGWSSWRAVWSVCAWTILGGKADVEALKHRLAEQMLALQTLLNVLQRCVYNTVTSLHRRSDNEPLAHRCRKSTGERRRIVLLWPGY</sequence>
<proteinExistence type="predicted"/>
<dbReference type="EMBL" id="KV426073">
    <property type="protein sequence ID" value="KZV89439.1"/>
    <property type="molecule type" value="Genomic_DNA"/>
</dbReference>
<dbReference type="PANTHER" id="PTHR38886">
    <property type="entry name" value="SESA DOMAIN-CONTAINING PROTEIN"/>
    <property type="match status" value="1"/>
</dbReference>
<evidence type="ECO:0000313" key="2">
    <source>
        <dbReference type="Proteomes" id="UP000077266"/>
    </source>
</evidence>
<gene>
    <name evidence="1" type="ORF">EXIGLDRAFT_147600</name>
</gene>
<reference evidence="1 2" key="1">
    <citation type="journal article" date="2016" name="Mol. Biol. Evol.">
        <title>Comparative Genomics of Early-Diverging Mushroom-Forming Fungi Provides Insights into the Origins of Lignocellulose Decay Capabilities.</title>
        <authorList>
            <person name="Nagy L.G."/>
            <person name="Riley R."/>
            <person name="Tritt A."/>
            <person name="Adam C."/>
            <person name="Daum C."/>
            <person name="Floudas D."/>
            <person name="Sun H."/>
            <person name="Yadav J.S."/>
            <person name="Pangilinan J."/>
            <person name="Larsson K.H."/>
            <person name="Matsuura K."/>
            <person name="Barry K."/>
            <person name="Labutti K."/>
            <person name="Kuo R."/>
            <person name="Ohm R.A."/>
            <person name="Bhattacharya S.S."/>
            <person name="Shirouzu T."/>
            <person name="Yoshinaga Y."/>
            <person name="Martin F.M."/>
            <person name="Grigoriev I.V."/>
            <person name="Hibbett D.S."/>
        </authorList>
    </citation>
    <scope>NUCLEOTIDE SEQUENCE [LARGE SCALE GENOMIC DNA]</scope>
    <source>
        <strain evidence="1 2">HHB12029</strain>
    </source>
</reference>
<keyword evidence="2" id="KW-1185">Reference proteome</keyword>
<evidence type="ECO:0000313" key="1">
    <source>
        <dbReference type="EMBL" id="KZV89439.1"/>
    </source>
</evidence>
<protein>
    <recommendedName>
        <fullName evidence="3">Fungal N-terminal domain-containing protein</fullName>
    </recommendedName>
</protein>
<organism evidence="1 2">
    <name type="scientific">Exidia glandulosa HHB12029</name>
    <dbReference type="NCBI Taxonomy" id="1314781"/>
    <lineage>
        <taxon>Eukaryota</taxon>
        <taxon>Fungi</taxon>
        <taxon>Dikarya</taxon>
        <taxon>Basidiomycota</taxon>
        <taxon>Agaricomycotina</taxon>
        <taxon>Agaricomycetes</taxon>
        <taxon>Auriculariales</taxon>
        <taxon>Exidiaceae</taxon>
        <taxon>Exidia</taxon>
    </lineage>
</organism>
<accession>A0A166A871</accession>
<dbReference type="InParanoid" id="A0A166A871"/>
<evidence type="ECO:0008006" key="3">
    <source>
        <dbReference type="Google" id="ProtNLM"/>
    </source>
</evidence>
<dbReference type="PANTHER" id="PTHR38886:SF1">
    <property type="entry name" value="NACHT-NTPASE AND P-LOOP NTPASES N-TERMINAL DOMAIN-CONTAINING PROTEIN"/>
    <property type="match status" value="1"/>
</dbReference>
<dbReference type="OrthoDB" id="3271094at2759"/>
<dbReference type="AlphaFoldDB" id="A0A166A871"/>